<dbReference type="PANTHER" id="PTHR38733:SF1">
    <property type="entry name" value="TYPE IV METHYL-DIRECTED RESTRICTION ENZYME ECOKMCRBC"/>
    <property type="match status" value="1"/>
</dbReference>
<protein>
    <recommendedName>
        <fullName evidence="3">PE-PGRS family protein</fullName>
    </recommendedName>
</protein>
<organism evidence="1 2">
    <name type="scientific">Nocardia mangyaensis</name>
    <dbReference type="NCBI Taxonomy" id="2213200"/>
    <lineage>
        <taxon>Bacteria</taxon>
        <taxon>Bacillati</taxon>
        <taxon>Actinomycetota</taxon>
        <taxon>Actinomycetes</taxon>
        <taxon>Mycobacteriales</taxon>
        <taxon>Nocardiaceae</taxon>
        <taxon>Nocardia</taxon>
    </lineage>
</organism>
<evidence type="ECO:0000313" key="1">
    <source>
        <dbReference type="EMBL" id="APE33966.1"/>
    </source>
</evidence>
<dbReference type="EMBL" id="CP018082">
    <property type="protein sequence ID" value="APE33966.1"/>
    <property type="molecule type" value="Genomic_DNA"/>
</dbReference>
<dbReference type="Proteomes" id="UP000183810">
    <property type="component" value="Chromosome"/>
</dbReference>
<dbReference type="InterPro" id="IPR019292">
    <property type="entry name" value="McrC"/>
</dbReference>
<evidence type="ECO:0008006" key="3">
    <source>
        <dbReference type="Google" id="ProtNLM"/>
    </source>
</evidence>
<dbReference type="AlphaFoldDB" id="A0A1J0VPM0"/>
<dbReference type="REBASE" id="166788">
    <property type="entry name" value="NsoY48McrBCP"/>
</dbReference>
<dbReference type="KEGG" id="nsl:BOX37_08260"/>
<dbReference type="RefSeq" id="WP_071927144.1">
    <property type="nucleotide sequence ID" value="NZ_CP018082.1"/>
</dbReference>
<reference evidence="1" key="1">
    <citation type="submission" date="2016-11" db="EMBL/GenBank/DDBJ databases">
        <authorList>
            <person name="Jaros S."/>
            <person name="Januszkiewicz K."/>
            <person name="Wedrychowicz H."/>
        </authorList>
    </citation>
    <scope>NUCLEOTIDE SEQUENCE [LARGE SCALE GENOMIC DNA]</scope>
    <source>
        <strain evidence="1">Y48</strain>
    </source>
</reference>
<sequence>MSERSEVRLREYESAQIPADLLTPGDLVRLRAIQAQGRFTVEESRTGWRLEADATVGILNLDRIRLVIEPKLAFTGESLIRWLCYALAVPVPHDSTARDWSVSRTGFADIVAAALLRECQILLREGLRRDYVRNRQLGPVLRGRLDTVTQATRRYGMLDQLHLDTFDRSPSIWENEVCGHALRAAHAIVSDSTLVQQLSLIAAEFPAVGRVSGAVDALSRASYNRLNCRYRSAHVWAGLILRSGGVADLLTDTGTRTDSLLLHLPSVWEAAVARLIADSAPPGATIATAITATKITVSGDLSTRTFRPDVVVTVASPTTSQYFPIDAKYKRYENNSVSAADTHQLLTYITGYSPQDTPAAAIIHPCTHPHSSRTLHVRGNNRHLGTIHTIGIDVGQSPTETAAWLRTGLWSACGTGT</sequence>
<dbReference type="OrthoDB" id="9786961at2"/>
<gene>
    <name evidence="1" type="ORF">BOX37_08260</name>
</gene>
<keyword evidence="2" id="KW-1185">Reference proteome</keyword>
<dbReference type="PANTHER" id="PTHR38733">
    <property type="entry name" value="PROTEIN MCRC"/>
    <property type="match status" value="1"/>
</dbReference>
<accession>A0A1J0VPM0</accession>
<dbReference type="Pfam" id="PF10117">
    <property type="entry name" value="McrBC"/>
    <property type="match status" value="1"/>
</dbReference>
<name>A0A1J0VPM0_9NOCA</name>
<evidence type="ECO:0000313" key="2">
    <source>
        <dbReference type="Proteomes" id="UP000183810"/>
    </source>
</evidence>
<proteinExistence type="predicted"/>